<dbReference type="OrthoDB" id="6620210at2759"/>
<evidence type="ECO:0000256" key="5">
    <source>
        <dbReference type="ARBA" id="ARBA00023242"/>
    </source>
</evidence>
<dbReference type="AlphaFoldDB" id="A0A9P0CWT7"/>
<proteinExistence type="predicted"/>
<name>A0A9P0CWT7_9CUCU</name>
<keyword evidence="8" id="KW-1185">Reference proteome</keyword>
<evidence type="ECO:0000256" key="1">
    <source>
        <dbReference type="ARBA" id="ARBA00004123"/>
    </source>
</evidence>
<dbReference type="SUPFAM" id="SSF53098">
    <property type="entry name" value="Ribonuclease H-like"/>
    <property type="match status" value="1"/>
</dbReference>
<protein>
    <recommendedName>
        <fullName evidence="9">BED-type domain-containing protein</fullName>
    </recommendedName>
</protein>
<evidence type="ECO:0008006" key="9">
    <source>
        <dbReference type="Google" id="ProtNLM"/>
    </source>
</evidence>
<organism evidence="7 8">
    <name type="scientific">Psylliodes chrysocephalus</name>
    <dbReference type="NCBI Taxonomy" id="3402493"/>
    <lineage>
        <taxon>Eukaryota</taxon>
        <taxon>Metazoa</taxon>
        <taxon>Ecdysozoa</taxon>
        <taxon>Arthropoda</taxon>
        <taxon>Hexapoda</taxon>
        <taxon>Insecta</taxon>
        <taxon>Pterygota</taxon>
        <taxon>Neoptera</taxon>
        <taxon>Endopterygota</taxon>
        <taxon>Coleoptera</taxon>
        <taxon>Polyphaga</taxon>
        <taxon>Cucujiformia</taxon>
        <taxon>Chrysomeloidea</taxon>
        <taxon>Chrysomelidae</taxon>
        <taxon>Galerucinae</taxon>
        <taxon>Alticini</taxon>
        <taxon>Psylliodes</taxon>
    </lineage>
</organism>
<keyword evidence="3" id="KW-0863">Zinc-finger</keyword>
<comment type="subcellular location">
    <subcellularLocation>
        <location evidence="1">Nucleus</location>
    </subcellularLocation>
</comment>
<dbReference type="EMBL" id="OV651817">
    <property type="protein sequence ID" value="CAH1110832.1"/>
    <property type="molecule type" value="Genomic_DNA"/>
</dbReference>
<gene>
    <name evidence="7" type="ORF">PSYICH_LOCUS11572</name>
</gene>
<evidence type="ECO:0000256" key="2">
    <source>
        <dbReference type="ARBA" id="ARBA00022723"/>
    </source>
</evidence>
<sequence length="310" mass="34665">MCICNLCSKAYKTGGGKTNLKNHLMHKHTLCFNKALNLSKSNESSSTKRIQEEDESQQGSRKKINKGQETQSDVDSQITQISLKENEYDLDSNSDLDNDVDIASVISDTSTISSHKNFYNLPNNSISNSSYLQPTIKNVFKEQRSYGAGGSKEIAITEALLYMLCKDNLPLGCTEKTGMKKFLKTVVSLYKPPSRKKMTQLVEQKHSVMHTIVSQILAKVKIVAITTDLATVMNATRSFIVMTIHYIDQERTRLCSMNLGVKNLTPHHTAINICEDLTEMLDYWRIKKSQVLSATTDNGANIVAGIKLLF</sequence>
<keyword evidence="5" id="KW-0539">Nucleus</keyword>
<evidence type="ECO:0000256" key="6">
    <source>
        <dbReference type="SAM" id="MobiDB-lite"/>
    </source>
</evidence>
<evidence type="ECO:0000256" key="3">
    <source>
        <dbReference type="ARBA" id="ARBA00022771"/>
    </source>
</evidence>
<feature type="region of interest" description="Disordered" evidence="6">
    <location>
        <begin position="42"/>
        <end position="76"/>
    </location>
</feature>
<dbReference type="GO" id="GO:0005634">
    <property type="term" value="C:nucleus"/>
    <property type="evidence" value="ECO:0007669"/>
    <property type="project" value="UniProtKB-SubCell"/>
</dbReference>
<dbReference type="InterPro" id="IPR012337">
    <property type="entry name" value="RNaseH-like_sf"/>
</dbReference>
<evidence type="ECO:0000256" key="4">
    <source>
        <dbReference type="ARBA" id="ARBA00022833"/>
    </source>
</evidence>
<feature type="compositionally biased region" description="Polar residues" evidence="6">
    <location>
        <begin position="67"/>
        <end position="76"/>
    </location>
</feature>
<dbReference type="Proteomes" id="UP001153636">
    <property type="component" value="Chromosome 5"/>
</dbReference>
<keyword evidence="4" id="KW-0862">Zinc</keyword>
<dbReference type="PANTHER" id="PTHR46481">
    <property type="entry name" value="ZINC FINGER BED DOMAIN-CONTAINING PROTEIN 4"/>
    <property type="match status" value="1"/>
</dbReference>
<dbReference type="InterPro" id="IPR052035">
    <property type="entry name" value="ZnF_BED_domain_contain"/>
</dbReference>
<accession>A0A9P0CWT7</accession>
<reference evidence="7" key="1">
    <citation type="submission" date="2022-01" db="EMBL/GenBank/DDBJ databases">
        <authorList>
            <person name="King R."/>
        </authorList>
    </citation>
    <scope>NUCLEOTIDE SEQUENCE</scope>
</reference>
<evidence type="ECO:0000313" key="7">
    <source>
        <dbReference type="EMBL" id="CAH1110832.1"/>
    </source>
</evidence>
<dbReference type="PANTHER" id="PTHR46481:SF10">
    <property type="entry name" value="ZINC FINGER BED DOMAIN-CONTAINING PROTEIN 39"/>
    <property type="match status" value="1"/>
</dbReference>
<dbReference type="GO" id="GO:0008270">
    <property type="term" value="F:zinc ion binding"/>
    <property type="evidence" value="ECO:0007669"/>
    <property type="project" value="UniProtKB-KW"/>
</dbReference>
<keyword evidence="2" id="KW-0479">Metal-binding</keyword>
<evidence type="ECO:0000313" key="8">
    <source>
        <dbReference type="Proteomes" id="UP001153636"/>
    </source>
</evidence>